<keyword evidence="1" id="KW-0472">Membrane</keyword>
<reference evidence="3" key="2">
    <citation type="submission" date="2010-04" db="EMBL/GenBank/DDBJ databases">
        <authorList>
            <person name="Buell R."/>
            <person name="Hamilton J."/>
            <person name="Hostetler J."/>
        </authorList>
    </citation>
    <scope>NUCLEOTIDE SEQUENCE [LARGE SCALE GENOMIC DNA]</scope>
    <source>
        <strain evidence="3">DAOM:BR144</strain>
    </source>
</reference>
<evidence type="ECO:0000313" key="3">
    <source>
        <dbReference type="Proteomes" id="UP000019132"/>
    </source>
</evidence>
<protein>
    <submittedName>
        <fullName evidence="2">Uncharacterized protein</fullName>
    </submittedName>
</protein>
<organism evidence="2 3">
    <name type="scientific">Globisporangium ultimum (strain ATCC 200006 / CBS 805.95 / DAOM BR144)</name>
    <name type="common">Pythium ultimum</name>
    <dbReference type="NCBI Taxonomy" id="431595"/>
    <lineage>
        <taxon>Eukaryota</taxon>
        <taxon>Sar</taxon>
        <taxon>Stramenopiles</taxon>
        <taxon>Oomycota</taxon>
        <taxon>Peronosporomycetes</taxon>
        <taxon>Pythiales</taxon>
        <taxon>Pythiaceae</taxon>
        <taxon>Globisporangium</taxon>
    </lineage>
</organism>
<dbReference type="VEuPathDB" id="FungiDB:PYU1_G009341"/>
<dbReference type="AlphaFoldDB" id="K3WWL1"/>
<name>K3WWL1_GLOUD</name>
<feature type="transmembrane region" description="Helical" evidence="1">
    <location>
        <begin position="106"/>
        <end position="124"/>
    </location>
</feature>
<dbReference type="Proteomes" id="UP000019132">
    <property type="component" value="Unassembled WGS sequence"/>
</dbReference>
<reference evidence="2" key="3">
    <citation type="submission" date="2015-02" db="UniProtKB">
        <authorList>
            <consortium name="EnsemblProtists"/>
        </authorList>
    </citation>
    <scope>IDENTIFICATION</scope>
    <source>
        <strain evidence="2">DAOM BR144</strain>
    </source>
</reference>
<evidence type="ECO:0000256" key="1">
    <source>
        <dbReference type="SAM" id="Phobius"/>
    </source>
</evidence>
<dbReference type="EMBL" id="GL376622">
    <property type="status" value="NOT_ANNOTATED_CDS"/>
    <property type="molecule type" value="Genomic_DNA"/>
</dbReference>
<feature type="transmembrane region" description="Helical" evidence="1">
    <location>
        <begin position="76"/>
        <end position="94"/>
    </location>
</feature>
<evidence type="ECO:0000313" key="2">
    <source>
        <dbReference type="EnsemblProtists" id="PYU1_T009359"/>
    </source>
</evidence>
<accession>K3WWL1</accession>
<dbReference type="eggNOG" id="ENOG502RW0H">
    <property type="taxonomic scope" value="Eukaryota"/>
</dbReference>
<keyword evidence="1" id="KW-0812">Transmembrane</keyword>
<dbReference type="HOGENOM" id="CLU_1269150_0_0_1"/>
<reference evidence="3" key="1">
    <citation type="journal article" date="2010" name="Genome Biol.">
        <title>Genome sequence of the necrotrophic plant pathogen Pythium ultimum reveals original pathogenicity mechanisms and effector repertoire.</title>
        <authorList>
            <person name="Levesque C.A."/>
            <person name="Brouwer H."/>
            <person name="Cano L."/>
            <person name="Hamilton J.P."/>
            <person name="Holt C."/>
            <person name="Huitema E."/>
            <person name="Raffaele S."/>
            <person name="Robideau G.P."/>
            <person name="Thines M."/>
            <person name="Win J."/>
            <person name="Zerillo M.M."/>
            <person name="Beakes G.W."/>
            <person name="Boore J.L."/>
            <person name="Busam D."/>
            <person name="Dumas B."/>
            <person name="Ferriera S."/>
            <person name="Fuerstenberg S.I."/>
            <person name="Gachon C.M."/>
            <person name="Gaulin E."/>
            <person name="Govers F."/>
            <person name="Grenville-Briggs L."/>
            <person name="Horner N."/>
            <person name="Hostetler J."/>
            <person name="Jiang R.H."/>
            <person name="Johnson J."/>
            <person name="Krajaejun T."/>
            <person name="Lin H."/>
            <person name="Meijer H.J."/>
            <person name="Moore B."/>
            <person name="Morris P."/>
            <person name="Phuntmart V."/>
            <person name="Puiu D."/>
            <person name="Shetty J."/>
            <person name="Stajich J.E."/>
            <person name="Tripathy S."/>
            <person name="Wawra S."/>
            <person name="van West P."/>
            <person name="Whitty B.R."/>
            <person name="Coutinho P.M."/>
            <person name="Henrissat B."/>
            <person name="Martin F."/>
            <person name="Thomas P.D."/>
            <person name="Tyler B.M."/>
            <person name="De Vries R.P."/>
            <person name="Kamoun S."/>
            <person name="Yandell M."/>
            <person name="Tisserat N."/>
            <person name="Buell C.R."/>
        </authorList>
    </citation>
    <scope>NUCLEOTIDE SEQUENCE</scope>
    <source>
        <strain evidence="3">DAOM:BR144</strain>
    </source>
</reference>
<keyword evidence="1" id="KW-1133">Transmembrane helix</keyword>
<feature type="transmembrane region" description="Helical" evidence="1">
    <location>
        <begin position="44"/>
        <end position="64"/>
    </location>
</feature>
<proteinExistence type="predicted"/>
<sequence>MTLSVLECLTHCGIQRTGDCDWGSLHSCGLILHVLAFFWSVVDAYFTMFCLLSLCCTLSFIAMFTACCNRRLLRELLFSFDFCFITVQLSMLMTLDALTPKTRQDLGLRIRFVIPLVAYFVLVISQTSMDIVSLTPSQPYQDRVLWSVVIHGSHTLEFHSVPFPLNRVWLLVLYGENDCIVIQGNVEFVANKAAVSKRKASILQASVIDGSTVTRSYY</sequence>
<keyword evidence="3" id="KW-1185">Reference proteome</keyword>
<dbReference type="EnsemblProtists" id="PYU1_T009359">
    <property type="protein sequence ID" value="PYU1_T009359"/>
    <property type="gene ID" value="PYU1_G009341"/>
</dbReference>
<dbReference type="InParanoid" id="K3WWL1"/>